<evidence type="ECO:0000259" key="2">
    <source>
        <dbReference type="Pfam" id="PF01145"/>
    </source>
</evidence>
<organism evidence="3 4">
    <name type="scientific">Butyrivibrio hungatei</name>
    <dbReference type="NCBI Taxonomy" id="185008"/>
    <lineage>
        <taxon>Bacteria</taxon>
        <taxon>Bacillati</taxon>
        <taxon>Bacillota</taxon>
        <taxon>Clostridia</taxon>
        <taxon>Lachnospirales</taxon>
        <taxon>Lachnospiraceae</taxon>
        <taxon>Butyrivibrio</taxon>
    </lineage>
</organism>
<name>A0A1G5AET3_9FIRM</name>
<feature type="coiled-coil region" evidence="1">
    <location>
        <begin position="279"/>
        <end position="326"/>
    </location>
</feature>
<keyword evidence="1" id="KW-0175">Coiled coil</keyword>
<dbReference type="Proteomes" id="UP000183047">
    <property type="component" value="Unassembled WGS sequence"/>
</dbReference>
<dbReference type="RefSeq" id="WP_074461030.1">
    <property type="nucleotide sequence ID" value="NZ_FMUR01000003.1"/>
</dbReference>
<evidence type="ECO:0000313" key="4">
    <source>
        <dbReference type="Proteomes" id="UP000183047"/>
    </source>
</evidence>
<reference evidence="4" key="1">
    <citation type="submission" date="2016-10" db="EMBL/GenBank/DDBJ databases">
        <authorList>
            <person name="Varghese N."/>
            <person name="Submissions S."/>
        </authorList>
    </citation>
    <scope>NUCLEOTIDE SEQUENCE [LARGE SCALE GENOMIC DNA]</scope>
    <source>
        <strain evidence="4">XBD2006</strain>
    </source>
</reference>
<feature type="coiled-coil region" evidence="1">
    <location>
        <begin position="206"/>
        <end position="235"/>
    </location>
</feature>
<evidence type="ECO:0000313" key="3">
    <source>
        <dbReference type="EMBL" id="SCX76372.1"/>
    </source>
</evidence>
<dbReference type="Pfam" id="PF01145">
    <property type="entry name" value="Band_7"/>
    <property type="match status" value="1"/>
</dbReference>
<accession>A0A1G5AET3</accession>
<feature type="domain" description="Band 7" evidence="2">
    <location>
        <begin position="7"/>
        <end position="202"/>
    </location>
</feature>
<dbReference type="OrthoDB" id="3469168at2"/>
<dbReference type="AlphaFoldDB" id="A0A1G5AET3"/>
<dbReference type="InterPro" id="IPR001107">
    <property type="entry name" value="Band_7"/>
</dbReference>
<sequence length="396" mass="44998">MKLRKFKPNDYVMVIKNGKVIKEGLGLSVFYNNLTTSIMVAPSTAFDGAFAFDDVVTSDYQSVCVQGVTTYMITDYSKASKMLDFAYQTNVSTEQKIAEQMALLEKRINNIIKAIVIREVSRKDVRTIIRLADEMAQTIQDALTNDEAIEKLGVSIVAINILGINPKTETRKALEAAAREQILKEQDDAIYKRRNAAIEQERTIKENEINTEIKVAEKEKEKEEKEQEMKLYVQRCDLDMMKEREEREQEMRMRALRSELDMNTEKQEKEFALKEMAATKKLEIENKEMLGKLEIENNEMLGKIELEKKNSEYTALEAENERVKADQQAYALKALVDAYNNLNVALVEACAMAQTDPSTLMAKAFMNIGENADKIGALNLTPDLLQTITNGLAQKN</sequence>
<dbReference type="Gene3D" id="3.30.479.30">
    <property type="entry name" value="Band 7 domain"/>
    <property type="match status" value="1"/>
</dbReference>
<gene>
    <name evidence="3" type="ORF">SAMN02910451_00187</name>
</gene>
<proteinExistence type="predicted"/>
<dbReference type="SUPFAM" id="SSF117892">
    <property type="entry name" value="Band 7/SPFH domain"/>
    <property type="match status" value="1"/>
</dbReference>
<keyword evidence="4" id="KW-1185">Reference proteome</keyword>
<protein>
    <submittedName>
        <fullName evidence="3">SPFH domain / Band 7 family protein</fullName>
    </submittedName>
</protein>
<evidence type="ECO:0000256" key="1">
    <source>
        <dbReference type="SAM" id="Coils"/>
    </source>
</evidence>
<dbReference type="EMBL" id="FMUR01000003">
    <property type="protein sequence ID" value="SCX76372.1"/>
    <property type="molecule type" value="Genomic_DNA"/>
</dbReference>
<dbReference type="InterPro" id="IPR036013">
    <property type="entry name" value="Band_7/SPFH_dom_sf"/>
</dbReference>